<sequence length="961" mass="103640">MKSTQRRKFLVRSAALIGSGWLAACNDGAGDPAATPERLAGNARGNPADSPPDEIPATSPTNLAASGEISGRWTFAAASDCPGLNGARLASAGGMARMSAATVPGTALSSMIANGKYPDPLYGRIVTDTIPDTLKDTDYWYRTTFITPALRPGQRLWLRFDGVNYRAAIWLNGAFVGTLEGAFKHGYFDVTELVSAAGGTAYLAVCVIKLDFSERPLKPSYSSGVTRGGRNGGPSGVTLKNGPTFFCCAGWDWLPTIPDRNLGIWQPVSWFTTGAVRIADVRVDSVLSDDLSQATLRLDVSLDNRTGQSVAAVLIGKIGNDIAFRRTIIVEAADQPVTFSLTPAEIPALTLSNPKLWWPNGYGEPHLYAVSVAIEWRGRISDERTVNVGLRRIEYARDIGFGPQLSITVNKLPILVMGGNWGLDEALKRIPRERLFHQVRLHRDANLNLIRNWNGQSTSRDFFDACDAYGILVWQDFFYSTEGPAAENVMRDLDNIRDVIVHYRNHPSILLWCGGNEGSPPPALVSGLDALVTELDPRRLCLTSSAGDTGAGAVNGYSSGGPYNWEAPRAAFGRGYGASQVAFHNEVGSHSIPTLECVEAMLPPSSWECPDDFWADRDINGNGAYYAQVGLQGGAGYIATTGARYGEIRNLADFVRKSQMMNYECIKSIYEANAAVMIGPATGKVTSPATGVIMWMTNPAQPSFVWQMYSHDLEQHSSFFAVRRACRRVNVILDANTFDVTIANHTASAVSGRVETRVYNLDGTPSGKAAWSDGHAAPASYRIVANLRAQIASATSDVCIVTLALHDAIGSTLAENLYWCQRNGQDAAYASLDTMPPAALAIRASAAEVDDGTARITADVKNIGRTIALMTHLQLFDQSSGQRILPAFYSDNYLNLLPGASTRIVIDVPRAAMRSLSRAGLRVDGWKIDRANSRLGAHGVPVTFNERALAVAPVTGVFGKC</sequence>
<comment type="similarity">
    <text evidence="1">Belongs to the glycosyl hydrolase 2 family.</text>
</comment>
<dbReference type="Pfam" id="PF22666">
    <property type="entry name" value="Glyco_hydro_2_N2"/>
    <property type="match status" value="1"/>
</dbReference>
<dbReference type="EMBL" id="FXAN01000034">
    <property type="protein sequence ID" value="SMF98763.1"/>
    <property type="molecule type" value="Genomic_DNA"/>
</dbReference>
<dbReference type="InterPro" id="IPR006102">
    <property type="entry name" value="Ig-like_GH2"/>
</dbReference>
<evidence type="ECO:0000313" key="11">
    <source>
        <dbReference type="EMBL" id="SMF98763.1"/>
    </source>
</evidence>
<name>A0A238H0M7_9BURK</name>
<proteinExistence type="inferred from homology"/>
<accession>A0A238H0M7</accession>
<dbReference type="GO" id="GO:0004567">
    <property type="term" value="F:beta-mannosidase activity"/>
    <property type="evidence" value="ECO:0007669"/>
    <property type="project" value="UniProtKB-EC"/>
</dbReference>
<dbReference type="SUPFAM" id="SSF49785">
    <property type="entry name" value="Galactose-binding domain-like"/>
    <property type="match status" value="1"/>
</dbReference>
<gene>
    <name evidence="11" type="ORF">BSIN_2049</name>
</gene>
<evidence type="ECO:0000313" key="12">
    <source>
        <dbReference type="Proteomes" id="UP000198460"/>
    </source>
</evidence>
<dbReference type="InterPro" id="IPR008979">
    <property type="entry name" value="Galactose-bd-like_sf"/>
</dbReference>
<keyword evidence="5" id="KW-0732">Signal</keyword>
<feature type="domain" description="Beta-mannosidase-like galactose-binding" evidence="10">
    <location>
        <begin position="98"/>
        <end position="266"/>
    </location>
</feature>
<organism evidence="11 12">
    <name type="scientific">Burkholderia singularis</name>
    <dbReference type="NCBI Taxonomy" id="1503053"/>
    <lineage>
        <taxon>Bacteria</taxon>
        <taxon>Pseudomonadati</taxon>
        <taxon>Pseudomonadota</taxon>
        <taxon>Betaproteobacteria</taxon>
        <taxon>Burkholderiales</taxon>
        <taxon>Burkholderiaceae</taxon>
        <taxon>Burkholderia</taxon>
        <taxon>pseudomallei group</taxon>
    </lineage>
</organism>
<evidence type="ECO:0000256" key="2">
    <source>
        <dbReference type="ARBA" id="ARBA00022801"/>
    </source>
</evidence>
<evidence type="ECO:0000259" key="10">
    <source>
        <dbReference type="Pfam" id="PF22666"/>
    </source>
</evidence>
<feature type="domain" description="Mannosidase Ig/CBM-like" evidence="8">
    <location>
        <begin position="737"/>
        <end position="821"/>
    </location>
</feature>
<dbReference type="PANTHER" id="PTHR43536">
    <property type="entry name" value="MANNOSYLGLYCOPROTEIN ENDO-BETA-MANNOSIDASE"/>
    <property type="match status" value="1"/>
</dbReference>
<dbReference type="InterPro" id="IPR006311">
    <property type="entry name" value="TAT_signal"/>
</dbReference>
<dbReference type="InterPro" id="IPR054593">
    <property type="entry name" value="Beta-mannosidase-like_N2"/>
</dbReference>
<dbReference type="SUPFAM" id="SSF51445">
    <property type="entry name" value="(Trans)glycosidases"/>
    <property type="match status" value="1"/>
</dbReference>
<dbReference type="InterPro" id="IPR006103">
    <property type="entry name" value="Glyco_hydro_2_cat"/>
</dbReference>
<feature type="region of interest" description="Disordered" evidence="4">
    <location>
        <begin position="33"/>
        <end position="60"/>
    </location>
</feature>
<dbReference type="GO" id="GO:0005975">
    <property type="term" value="P:carbohydrate metabolic process"/>
    <property type="evidence" value="ECO:0007669"/>
    <property type="project" value="InterPro"/>
</dbReference>
<feature type="domain" description="Glycoside hydrolase family 2 catalytic" evidence="7">
    <location>
        <begin position="429"/>
        <end position="541"/>
    </location>
</feature>
<keyword evidence="3 11" id="KW-0326">Glycosidase</keyword>
<dbReference type="EC" id="3.2.1.25" evidence="11"/>
<evidence type="ECO:0000256" key="3">
    <source>
        <dbReference type="ARBA" id="ARBA00023295"/>
    </source>
</evidence>
<evidence type="ECO:0000259" key="8">
    <source>
        <dbReference type="Pfam" id="PF17786"/>
    </source>
</evidence>
<dbReference type="SUPFAM" id="SSF49303">
    <property type="entry name" value="beta-Galactosidase/glucuronidase domain"/>
    <property type="match status" value="3"/>
</dbReference>
<feature type="chain" id="PRO_5013302987" evidence="5">
    <location>
        <begin position="24"/>
        <end position="961"/>
    </location>
</feature>
<dbReference type="Gene3D" id="3.20.20.80">
    <property type="entry name" value="Glycosidases"/>
    <property type="match status" value="1"/>
</dbReference>
<dbReference type="InterPro" id="IPR043534">
    <property type="entry name" value="EBDG/EBM"/>
</dbReference>
<evidence type="ECO:0000256" key="1">
    <source>
        <dbReference type="ARBA" id="ARBA00007401"/>
    </source>
</evidence>
<dbReference type="Pfam" id="PF02836">
    <property type="entry name" value="Glyco_hydro_2_C"/>
    <property type="match status" value="1"/>
</dbReference>
<dbReference type="InterPro" id="IPR041447">
    <property type="entry name" value="Mannosidase_ig"/>
</dbReference>
<dbReference type="RefSeq" id="WP_089339558.1">
    <property type="nucleotide sequence ID" value="NZ_FXAN01000034.1"/>
</dbReference>
<feature type="domain" description="Exo-beta-D-glucosaminidase Ig-fold" evidence="9">
    <location>
        <begin position="824"/>
        <end position="926"/>
    </location>
</feature>
<dbReference type="Gene3D" id="2.60.40.10">
    <property type="entry name" value="Immunoglobulins"/>
    <property type="match status" value="3"/>
</dbReference>
<feature type="signal peptide" evidence="5">
    <location>
        <begin position="1"/>
        <end position="23"/>
    </location>
</feature>
<dbReference type="InterPro" id="IPR036156">
    <property type="entry name" value="Beta-gal/glucu_dom_sf"/>
</dbReference>
<dbReference type="InterPro" id="IPR041351">
    <property type="entry name" value="Ig_GlcNase"/>
</dbReference>
<dbReference type="PROSITE" id="PS51318">
    <property type="entry name" value="TAT"/>
    <property type="match status" value="1"/>
</dbReference>
<evidence type="ECO:0000259" key="6">
    <source>
        <dbReference type="Pfam" id="PF00703"/>
    </source>
</evidence>
<dbReference type="PANTHER" id="PTHR43536:SF1">
    <property type="entry name" value="MANNOSYLGLYCOPROTEIN ENDO-BETA-MANNOSIDASE"/>
    <property type="match status" value="1"/>
</dbReference>
<protein>
    <submittedName>
        <fullName evidence="11">Beta-mannosidase</fullName>
        <ecNumber evidence="11">3.2.1.25</ecNumber>
    </submittedName>
</protein>
<keyword evidence="2 11" id="KW-0378">Hydrolase</keyword>
<dbReference type="Gene3D" id="2.60.120.260">
    <property type="entry name" value="Galactose-binding domain-like"/>
    <property type="match status" value="1"/>
</dbReference>
<dbReference type="AlphaFoldDB" id="A0A238H0M7"/>
<evidence type="ECO:0000256" key="4">
    <source>
        <dbReference type="SAM" id="MobiDB-lite"/>
    </source>
</evidence>
<evidence type="ECO:0000256" key="5">
    <source>
        <dbReference type="SAM" id="SignalP"/>
    </source>
</evidence>
<dbReference type="InterPro" id="IPR017853">
    <property type="entry name" value="GH"/>
</dbReference>
<reference evidence="11 12" key="1">
    <citation type="submission" date="2017-04" db="EMBL/GenBank/DDBJ databases">
        <authorList>
            <person name="Afonso C.L."/>
            <person name="Miller P.J."/>
            <person name="Scott M.A."/>
            <person name="Spackman E."/>
            <person name="Goraichik I."/>
            <person name="Dimitrov K.M."/>
            <person name="Suarez D.L."/>
            <person name="Swayne D.E."/>
        </authorList>
    </citation>
    <scope>NUCLEOTIDE SEQUENCE [LARGE SCALE GENOMIC DNA]</scope>
    <source>
        <strain evidence="11">LMG 28154</strain>
    </source>
</reference>
<evidence type="ECO:0000259" key="7">
    <source>
        <dbReference type="Pfam" id="PF02836"/>
    </source>
</evidence>
<dbReference type="Pfam" id="PF18368">
    <property type="entry name" value="Ig_GlcNase"/>
    <property type="match status" value="1"/>
</dbReference>
<evidence type="ECO:0000259" key="9">
    <source>
        <dbReference type="Pfam" id="PF18368"/>
    </source>
</evidence>
<dbReference type="Proteomes" id="UP000198460">
    <property type="component" value="Unassembled WGS sequence"/>
</dbReference>
<dbReference type="Pfam" id="PF00703">
    <property type="entry name" value="Glyco_hydro_2"/>
    <property type="match status" value="1"/>
</dbReference>
<dbReference type="InterPro" id="IPR013783">
    <property type="entry name" value="Ig-like_fold"/>
</dbReference>
<feature type="domain" description="Glycoside hydrolase family 2 immunoglobulin-like beta-sandwich" evidence="6">
    <location>
        <begin position="276"/>
        <end position="391"/>
    </location>
</feature>
<dbReference type="Pfam" id="PF17786">
    <property type="entry name" value="Mannosidase_ig"/>
    <property type="match status" value="1"/>
</dbReference>
<dbReference type="PROSITE" id="PS51257">
    <property type="entry name" value="PROKAR_LIPOPROTEIN"/>
    <property type="match status" value="1"/>
</dbReference>